<comment type="caution">
    <text evidence="2">The sequence shown here is derived from an EMBL/GenBank/DDBJ whole genome shotgun (WGS) entry which is preliminary data.</text>
</comment>
<dbReference type="InterPro" id="IPR000648">
    <property type="entry name" value="Oxysterol-bd"/>
</dbReference>
<dbReference type="PROSITE" id="PS01013">
    <property type="entry name" value="OSBP"/>
    <property type="match status" value="1"/>
</dbReference>
<reference evidence="2 3" key="2">
    <citation type="journal article" date="2017" name="Front. Plant Sci.">
        <title>Gene Classification and Mining of Molecular Markers Useful in Red Clover (Trifolium pratense) Breeding.</title>
        <authorList>
            <person name="Istvanek J."/>
            <person name="Dluhosova J."/>
            <person name="Dluhos P."/>
            <person name="Patkova L."/>
            <person name="Nedelnik J."/>
            <person name="Repkova J."/>
        </authorList>
    </citation>
    <scope>NUCLEOTIDE SEQUENCE [LARGE SCALE GENOMIC DNA]</scope>
    <source>
        <strain evidence="3">cv. Tatra</strain>
        <tissue evidence="2">Young leaves</tissue>
    </source>
</reference>
<comment type="similarity">
    <text evidence="1">Belongs to the OSBP family.</text>
</comment>
<evidence type="ECO:0000313" key="2">
    <source>
        <dbReference type="EMBL" id="PNX97038.1"/>
    </source>
</evidence>
<dbReference type="SUPFAM" id="SSF144000">
    <property type="entry name" value="Oxysterol-binding protein-like"/>
    <property type="match status" value="1"/>
</dbReference>
<organism evidence="2 3">
    <name type="scientific">Trifolium pratense</name>
    <name type="common">Red clover</name>
    <dbReference type="NCBI Taxonomy" id="57577"/>
    <lineage>
        <taxon>Eukaryota</taxon>
        <taxon>Viridiplantae</taxon>
        <taxon>Streptophyta</taxon>
        <taxon>Embryophyta</taxon>
        <taxon>Tracheophyta</taxon>
        <taxon>Spermatophyta</taxon>
        <taxon>Magnoliopsida</taxon>
        <taxon>eudicotyledons</taxon>
        <taxon>Gunneridae</taxon>
        <taxon>Pentapetalae</taxon>
        <taxon>rosids</taxon>
        <taxon>fabids</taxon>
        <taxon>Fabales</taxon>
        <taxon>Fabaceae</taxon>
        <taxon>Papilionoideae</taxon>
        <taxon>50 kb inversion clade</taxon>
        <taxon>NPAAA clade</taxon>
        <taxon>Hologalegina</taxon>
        <taxon>IRL clade</taxon>
        <taxon>Trifolieae</taxon>
        <taxon>Trifolium</taxon>
    </lineage>
</organism>
<dbReference type="Pfam" id="PF01237">
    <property type="entry name" value="Oxysterol_BP"/>
    <property type="match status" value="1"/>
</dbReference>
<feature type="non-terminal residue" evidence="2">
    <location>
        <position position="1"/>
    </location>
</feature>
<dbReference type="EMBL" id="ASHM01015129">
    <property type="protein sequence ID" value="PNX97038.1"/>
    <property type="molecule type" value="Genomic_DNA"/>
</dbReference>
<gene>
    <name evidence="2" type="ORF">L195_g020257</name>
</gene>
<proteinExistence type="inferred from homology"/>
<dbReference type="Proteomes" id="UP000236291">
    <property type="component" value="Unassembled WGS sequence"/>
</dbReference>
<dbReference type="PANTHER" id="PTHR10972">
    <property type="entry name" value="OXYSTEROL-BINDING PROTEIN-RELATED"/>
    <property type="match status" value="1"/>
</dbReference>
<dbReference type="GO" id="GO:0016020">
    <property type="term" value="C:membrane"/>
    <property type="evidence" value="ECO:0007669"/>
    <property type="project" value="TreeGrafter"/>
</dbReference>
<protein>
    <submittedName>
        <fullName evidence="2">Oxysterol-binding protein 3c-like</fullName>
    </submittedName>
</protein>
<dbReference type="Gene3D" id="2.40.160.120">
    <property type="match status" value="1"/>
</dbReference>
<evidence type="ECO:0000313" key="3">
    <source>
        <dbReference type="Proteomes" id="UP000236291"/>
    </source>
</evidence>
<dbReference type="InterPro" id="IPR037239">
    <property type="entry name" value="OSBP_sf"/>
</dbReference>
<reference evidence="2 3" key="1">
    <citation type="journal article" date="2014" name="Am. J. Bot.">
        <title>Genome assembly and annotation for red clover (Trifolium pratense; Fabaceae).</title>
        <authorList>
            <person name="Istvanek J."/>
            <person name="Jaros M."/>
            <person name="Krenek A."/>
            <person name="Repkova J."/>
        </authorList>
    </citation>
    <scope>NUCLEOTIDE SEQUENCE [LARGE SCALE GENOMIC DNA]</scope>
    <source>
        <strain evidence="3">cv. Tatra</strain>
        <tissue evidence="2">Young leaves</tissue>
    </source>
</reference>
<dbReference type="AlphaFoldDB" id="A0A2K3N1W8"/>
<evidence type="ECO:0000256" key="1">
    <source>
        <dbReference type="RuleBase" id="RU003844"/>
    </source>
</evidence>
<accession>A0A2K3N1W8</accession>
<sequence>GFTFTMGTPQKENESKGFFSAMSSRFSNAIRSVNGLLGYEGVEVINPDGGKDDVDDELQRGRWKPEERDGYWKMMQNYIGADVTSLVTLPVIIFEPMTMLQKMAELMEYSHLLDQADESEDPYMQLVYASSWAISVYFAYQRTWKPFNPILGETYELTNHNGITFLAEQVSHHPPMSAGHAENEHFTYDVTSKLKTKFLGNSVDVYPVGR</sequence>
<dbReference type="GO" id="GO:0032934">
    <property type="term" value="F:sterol binding"/>
    <property type="evidence" value="ECO:0007669"/>
    <property type="project" value="TreeGrafter"/>
</dbReference>
<dbReference type="GO" id="GO:0005829">
    <property type="term" value="C:cytosol"/>
    <property type="evidence" value="ECO:0007669"/>
    <property type="project" value="TreeGrafter"/>
</dbReference>
<dbReference type="InterPro" id="IPR018494">
    <property type="entry name" value="Oxysterol-bd_CS"/>
</dbReference>
<dbReference type="PANTHER" id="PTHR10972:SF136">
    <property type="entry name" value="OXYSTEROL-BINDING PROTEIN 8"/>
    <property type="match status" value="1"/>
</dbReference>
<name>A0A2K3N1W8_TRIPR</name>